<evidence type="ECO:0000256" key="7">
    <source>
        <dbReference type="SAM" id="Phobius"/>
    </source>
</evidence>
<feature type="transmembrane region" description="Helical" evidence="7">
    <location>
        <begin position="257"/>
        <end position="275"/>
    </location>
</feature>
<feature type="region of interest" description="Disordered" evidence="6">
    <location>
        <begin position="459"/>
        <end position="480"/>
    </location>
</feature>
<evidence type="ECO:0000256" key="3">
    <source>
        <dbReference type="ARBA" id="ARBA00022989"/>
    </source>
</evidence>
<keyword evidence="10" id="KW-1185">Reference proteome</keyword>
<proteinExistence type="inferred from homology"/>
<dbReference type="InterPro" id="IPR049326">
    <property type="entry name" value="Rhodopsin_dom_fungi"/>
</dbReference>
<feature type="compositionally biased region" description="Polar residues" evidence="6">
    <location>
        <begin position="360"/>
        <end position="369"/>
    </location>
</feature>
<feature type="transmembrane region" description="Helical" evidence="7">
    <location>
        <begin position="100"/>
        <end position="120"/>
    </location>
</feature>
<feature type="region of interest" description="Disordered" evidence="6">
    <location>
        <begin position="351"/>
        <end position="377"/>
    </location>
</feature>
<dbReference type="PANTHER" id="PTHR33048">
    <property type="entry name" value="PTH11-LIKE INTEGRAL MEMBRANE PROTEIN (AFU_ORTHOLOGUE AFUA_5G11245)"/>
    <property type="match status" value="1"/>
</dbReference>
<feature type="compositionally biased region" description="Low complexity" evidence="6">
    <location>
        <begin position="459"/>
        <end position="471"/>
    </location>
</feature>
<evidence type="ECO:0000256" key="1">
    <source>
        <dbReference type="ARBA" id="ARBA00004141"/>
    </source>
</evidence>
<feature type="transmembrane region" description="Helical" evidence="7">
    <location>
        <begin position="140"/>
        <end position="163"/>
    </location>
</feature>
<evidence type="ECO:0000256" key="5">
    <source>
        <dbReference type="ARBA" id="ARBA00038359"/>
    </source>
</evidence>
<evidence type="ECO:0000259" key="8">
    <source>
        <dbReference type="Pfam" id="PF20684"/>
    </source>
</evidence>
<dbReference type="InterPro" id="IPR052337">
    <property type="entry name" value="SAT4-like"/>
</dbReference>
<dbReference type="AlphaFoldDB" id="A0AAN8NG21"/>
<reference evidence="9 10" key="1">
    <citation type="submission" date="2019-10" db="EMBL/GenBank/DDBJ databases">
        <authorList>
            <person name="Palmer J.M."/>
        </authorList>
    </citation>
    <scope>NUCLEOTIDE SEQUENCE [LARGE SCALE GENOMIC DNA]</scope>
    <source>
        <strain evidence="9 10">TWF506</strain>
    </source>
</reference>
<keyword evidence="4 7" id="KW-0472">Membrane</keyword>
<feature type="domain" description="Rhodopsin" evidence="8">
    <location>
        <begin position="79"/>
        <end position="320"/>
    </location>
</feature>
<feature type="transmembrane region" description="Helical" evidence="7">
    <location>
        <begin position="61"/>
        <end position="79"/>
    </location>
</feature>
<keyword evidence="2 7" id="KW-0812">Transmembrane</keyword>
<feature type="compositionally biased region" description="Basic and acidic residues" evidence="6">
    <location>
        <begin position="527"/>
        <end position="540"/>
    </location>
</feature>
<sequence>MTSSTAPGRPSQTVYSTGQTPEDIAGLIDLAVLSGASLDTLAIPPALTDPTYIPSRYNQDLLNGFATATAIIATAMISIRMYLRTKQCRGRYSMDDYCLAVGYILMVAQWTIVFVGVNRFQWGYHTYDMKLSSLIIDYKFFYVYEMLFTSTLVMVRLSLLFFLGRLFREASRSFIYLNNTLIVCNVVFGISSVFAYTFQCKDVRAAWDVYVKFKTGCKPLYIYYVISAFQLALDFASVLVPVKLVRALRGLSFKKKVEVLAMFSLGLSACVISVARCIYLRPIVEQLDQSNASVNLTICCLLEGTVAIVAACVPAARQFFGGLSNEHKVGRITGKVVSSFRSMTASVSSPSKRSSVMISGGSQIRSQTGRGVGFGDRDSRLLQEHYGRILGAEEDMEMVGSPVEETGGLDKEIDIDVEAATSGAEGGSGGDDKRMEGRMHRPWSRHLSISRLKFNHQISRFSPTSSPSSSETEFRNRTLSIRPKSPQLRSMPMVQIPENRPGLPMSTPSFQSGGSGVNSSTNSLDLSHWDTLDGDHEHHPAALTPRPSSTGRMGQVDWRDSVRID</sequence>
<comment type="similarity">
    <text evidence="5">Belongs to the SAT4 family.</text>
</comment>
<keyword evidence="3 7" id="KW-1133">Transmembrane helix</keyword>
<protein>
    <recommendedName>
        <fullName evidence="8">Rhodopsin domain-containing protein</fullName>
    </recommendedName>
</protein>
<accession>A0AAN8NG21</accession>
<dbReference type="GO" id="GO:0016020">
    <property type="term" value="C:membrane"/>
    <property type="evidence" value="ECO:0007669"/>
    <property type="project" value="UniProtKB-SubCell"/>
</dbReference>
<evidence type="ECO:0000256" key="2">
    <source>
        <dbReference type="ARBA" id="ARBA00022692"/>
    </source>
</evidence>
<gene>
    <name evidence="9" type="ORF">TWF506_005984</name>
</gene>
<feature type="transmembrane region" description="Helical" evidence="7">
    <location>
        <begin position="221"/>
        <end position="245"/>
    </location>
</feature>
<evidence type="ECO:0000313" key="10">
    <source>
        <dbReference type="Proteomes" id="UP001307849"/>
    </source>
</evidence>
<evidence type="ECO:0000256" key="6">
    <source>
        <dbReference type="SAM" id="MobiDB-lite"/>
    </source>
</evidence>
<comment type="caution">
    <text evidence="9">The sequence shown here is derived from an EMBL/GenBank/DDBJ whole genome shotgun (WGS) entry which is preliminary data.</text>
</comment>
<evidence type="ECO:0000313" key="9">
    <source>
        <dbReference type="EMBL" id="KAK6516071.1"/>
    </source>
</evidence>
<dbReference type="Pfam" id="PF20684">
    <property type="entry name" value="Fung_rhodopsin"/>
    <property type="match status" value="1"/>
</dbReference>
<dbReference type="PANTHER" id="PTHR33048:SF160">
    <property type="entry name" value="SAT4 FAMILY MEMBRANE PROTEIN"/>
    <property type="match status" value="1"/>
</dbReference>
<name>A0AAN8NG21_9PEZI</name>
<feature type="transmembrane region" description="Helical" evidence="7">
    <location>
        <begin position="175"/>
        <end position="198"/>
    </location>
</feature>
<comment type="subcellular location">
    <subcellularLocation>
        <location evidence="1">Membrane</location>
        <topology evidence="1">Multi-pass membrane protein</topology>
    </subcellularLocation>
</comment>
<evidence type="ECO:0000256" key="4">
    <source>
        <dbReference type="ARBA" id="ARBA00023136"/>
    </source>
</evidence>
<dbReference type="EMBL" id="JAVHJM010000003">
    <property type="protein sequence ID" value="KAK6516071.1"/>
    <property type="molecule type" value="Genomic_DNA"/>
</dbReference>
<organism evidence="9 10">
    <name type="scientific">Arthrobotrys conoides</name>
    <dbReference type="NCBI Taxonomy" id="74498"/>
    <lineage>
        <taxon>Eukaryota</taxon>
        <taxon>Fungi</taxon>
        <taxon>Dikarya</taxon>
        <taxon>Ascomycota</taxon>
        <taxon>Pezizomycotina</taxon>
        <taxon>Orbiliomycetes</taxon>
        <taxon>Orbiliales</taxon>
        <taxon>Orbiliaceae</taxon>
        <taxon>Arthrobotrys</taxon>
    </lineage>
</organism>
<dbReference type="Proteomes" id="UP001307849">
    <property type="component" value="Unassembled WGS sequence"/>
</dbReference>
<feature type="region of interest" description="Disordered" evidence="6">
    <location>
        <begin position="499"/>
        <end position="565"/>
    </location>
</feature>